<keyword evidence="12" id="KW-0539">Nucleus</keyword>
<evidence type="ECO:0000256" key="7">
    <source>
        <dbReference type="ARBA" id="ARBA00022723"/>
    </source>
</evidence>
<name>G5BW23_HETGA</name>
<dbReference type="GO" id="GO:0003677">
    <property type="term" value="F:DNA binding"/>
    <property type="evidence" value="ECO:0007669"/>
    <property type="project" value="UniProtKB-KW"/>
</dbReference>
<feature type="region of interest" description="Disordered" evidence="14">
    <location>
        <begin position="1"/>
        <end position="152"/>
    </location>
</feature>
<dbReference type="GO" id="GO:0000786">
    <property type="term" value="C:nucleosome"/>
    <property type="evidence" value="ECO:0007669"/>
    <property type="project" value="UniProtKB-KW"/>
</dbReference>
<dbReference type="PANTHER" id="PTHR17488:SF0">
    <property type="entry name" value="NUCLEAR TRANSITION PROTEIN 2"/>
    <property type="match status" value="1"/>
</dbReference>
<accession>G5BW23</accession>
<feature type="compositionally biased region" description="Low complexity" evidence="14">
    <location>
        <begin position="37"/>
        <end position="54"/>
    </location>
</feature>
<sequence length="152" mass="16109">MRSLPTTQAQLHSSSEPQSHTCNQGTCSHRRQGCSQSPPSHHSPPGSRSRSRSPSPGPSPPPRPHRWPMHSRHGRTGPGPHHKGSINRKKTLAGKVNKRKVTKRSKRGHGSKRRSSGAVPEGGEVLGPEEGGAAQLELGGGEVQASNRGTTG</sequence>
<evidence type="ECO:0000313" key="16">
    <source>
        <dbReference type="Proteomes" id="UP000006813"/>
    </source>
</evidence>
<dbReference type="InterPro" id="IPR000678">
    <property type="entry name" value="TP2"/>
</dbReference>
<dbReference type="GO" id="GO:0008270">
    <property type="term" value="F:zinc ion binding"/>
    <property type="evidence" value="ECO:0007669"/>
    <property type="project" value="TreeGrafter"/>
</dbReference>
<dbReference type="STRING" id="10181.G5BW23"/>
<keyword evidence="7" id="KW-0479">Metal-binding</keyword>
<dbReference type="Pfam" id="PF01254">
    <property type="entry name" value="TP2"/>
    <property type="match status" value="1"/>
</dbReference>
<comment type="subcellular location">
    <subcellularLocation>
        <location evidence="2">Chromosome</location>
    </subcellularLocation>
    <subcellularLocation>
        <location evidence="1">Nucleus</location>
    </subcellularLocation>
</comment>
<protein>
    <recommendedName>
        <fullName evidence="4">Nuclear transition protein 2</fullName>
    </recommendedName>
</protein>
<reference evidence="15 16" key="1">
    <citation type="journal article" date="2011" name="Nature">
        <title>Genome sequencing reveals insights into physiology and longevity of the naked mole rat.</title>
        <authorList>
            <person name="Kim E.B."/>
            <person name="Fang X."/>
            <person name="Fushan A.A."/>
            <person name="Huang Z."/>
            <person name="Lobanov A.V."/>
            <person name="Han L."/>
            <person name="Marino S.M."/>
            <person name="Sun X."/>
            <person name="Turanov A.A."/>
            <person name="Yang P."/>
            <person name="Yim S.H."/>
            <person name="Zhao X."/>
            <person name="Kasaikina M.V."/>
            <person name="Stoletzki N."/>
            <person name="Peng C."/>
            <person name="Polak P."/>
            <person name="Xiong Z."/>
            <person name="Kiezun A."/>
            <person name="Zhu Y."/>
            <person name="Chen Y."/>
            <person name="Kryukov G.V."/>
            <person name="Zhang Q."/>
            <person name="Peshkin L."/>
            <person name="Yang L."/>
            <person name="Bronson R.T."/>
            <person name="Buffenstein R."/>
            <person name="Wang B."/>
            <person name="Han C."/>
            <person name="Li Q."/>
            <person name="Chen L."/>
            <person name="Zhao W."/>
            <person name="Sunyaev S.R."/>
            <person name="Park T.J."/>
            <person name="Zhang G."/>
            <person name="Wang J."/>
            <person name="Gladyshev V.N."/>
        </authorList>
    </citation>
    <scope>NUCLEOTIDE SEQUENCE [LARGE SCALE GENOMIC DNA]</scope>
</reference>
<dbReference type="GO" id="GO:0005634">
    <property type="term" value="C:nucleus"/>
    <property type="evidence" value="ECO:0007669"/>
    <property type="project" value="UniProtKB-SubCell"/>
</dbReference>
<dbReference type="PANTHER" id="PTHR17488">
    <property type="entry name" value="NUCLEAR TRANSITION PROTEIN 2"/>
    <property type="match status" value="1"/>
</dbReference>
<organism evidence="15 16">
    <name type="scientific">Heterocephalus glaber</name>
    <name type="common">Naked mole rat</name>
    <dbReference type="NCBI Taxonomy" id="10181"/>
    <lineage>
        <taxon>Eukaryota</taxon>
        <taxon>Metazoa</taxon>
        <taxon>Chordata</taxon>
        <taxon>Craniata</taxon>
        <taxon>Vertebrata</taxon>
        <taxon>Euteleostomi</taxon>
        <taxon>Mammalia</taxon>
        <taxon>Eutheria</taxon>
        <taxon>Euarchontoglires</taxon>
        <taxon>Glires</taxon>
        <taxon>Rodentia</taxon>
        <taxon>Hystricomorpha</taxon>
        <taxon>Bathyergidae</taxon>
        <taxon>Heterocephalus</taxon>
    </lineage>
</organism>
<evidence type="ECO:0000256" key="3">
    <source>
        <dbReference type="ARBA" id="ARBA00007136"/>
    </source>
</evidence>
<evidence type="ECO:0000256" key="14">
    <source>
        <dbReference type="SAM" id="MobiDB-lite"/>
    </source>
</evidence>
<evidence type="ECO:0000256" key="12">
    <source>
        <dbReference type="ARBA" id="ARBA00023242"/>
    </source>
</evidence>
<evidence type="ECO:0000256" key="10">
    <source>
        <dbReference type="ARBA" id="ARBA00022871"/>
    </source>
</evidence>
<evidence type="ECO:0000256" key="13">
    <source>
        <dbReference type="ARBA" id="ARBA00023269"/>
    </source>
</evidence>
<evidence type="ECO:0000256" key="5">
    <source>
        <dbReference type="ARBA" id="ARBA00022454"/>
    </source>
</evidence>
<dbReference type="GO" id="GO:0007341">
    <property type="term" value="P:penetration of zona pellucida"/>
    <property type="evidence" value="ECO:0007669"/>
    <property type="project" value="TreeGrafter"/>
</dbReference>
<keyword evidence="5" id="KW-0158">Chromosome</keyword>
<keyword evidence="6" id="KW-0217">Developmental protein</keyword>
<keyword evidence="10" id="KW-0744">Spermatogenesis</keyword>
<keyword evidence="11" id="KW-0238">DNA-binding</keyword>
<evidence type="ECO:0000256" key="8">
    <source>
        <dbReference type="ARBA" id="ARBA00022782"/>
    </source>
</evidence>
<dbReference type="GO" id="GO:0007340">
    <property type="term" value="P:acrosome reaction"/>
    <property type="evidence" value="ECO:0007669"/>
    <property type="project" value="TreeGrafter"/>
</dbReference>
<keyword evidence="8" id="KW-0221">Differentiation</keyword>
<dbReference type="InParanoid" id="G5BW23"/>
<dbReference type="EMBL" id="JH172148">
    <property type="protein sequence ID" value="EHB13484.1"/>
    <property type="molecule type" value="Genomic_DNA"/>
</dbReference>
<evidence type="ECO:0000256" key="6">
    <source>
        <dbReference type="ARBA" id="ARBA00022473"/>
    </source>
</evidence>
<dbReference type="GO" id="GO:0007283">
    <property type="term" value="P:spermatogenesis"/>
    <property type="evidence" value="ECO:0007669"/>
    <property type="project" value="UniProtKB-KW"/>
</dbReference>
<dbReference type="Proteomes" id="UP000006813">
    <property type="component" value="Unassembled WGS sequence"/>
</dbReference>
<comment type="similarity">
    <text evidence="3">Belongs to the nuclear transition protein 2 family.</text>
</comment>
<dbReference type="AlphaFoldDB" id="G5BW23"/>
<dbReference type="eggNOG" id="KOG4566">
    <property type="taxonomic scope" value="Eukaryota"/>
</dbReference>
<feature type="compositionally biased region" description="Low complexity" evidence="14">
    <location>
        <begin position="116"/>
        <end position="137"/>
    </location>
</feature>
<evidence type="ECO:0000256" key="9">
    <source>
        <dbReference type="ARBA" id="ARBA00022833"/>
    </source>
</evidence>
<proteinExistence type="inferred from homology"/>
<keyword evidence="9" id="KW-0862">Zinc</keyword>
<feature type="compositionally biased region" description="Polar residues" evidence="14">
    <location>
        <begin position="1"/>
        <end position="27"/>
    </location>
</feature>
<evidence type="ECO:0000256" key="11">
    <source>
        <dbReference type="ARBA" id="ARBA00023125"/>
    </source>
</evidence>
<evidence type="ECO:0000313" key="15">
    <source>
        <dbReference type="EMBL" id="EHB13484.1"/>
    </source>
</evidence>
<keyword evidence="13" id="KW-0544">Nucleosome core</keyword>
<feature type="compositionally biased region" description="Basic residues" evidence="14">
    <location>
        <begin position="63"/>
        <end position="115"/>
    </location>
</feature>
<evidence type="ECO:0000256" key="4">
    <source>
        <dbReference type="ARBA" id="ARBA00014084"/>
    </source>
</evidence>
<dbReference type="FunCoup" id="G5BW23">
    <property type="interactions" value="32"/>
</dbReference>
<gene>
    <name evidence="15" type="ORF">GW7_15639</name>
</gene>
<evidence type="ECO:0000256" key="1">
    <source>
        <dbReference type="ARBA" id="ARBA00004123"/>
    </source>
</evidence>
<dbReference type="GO" id="GO:0030154">
    <property type="term" value="P:cell differentiation"/>
    <property type="evidence" value="ECO:0007669"/>
    <property type="project" value="UniProtKB-KW"/>
</dbReference>
<evidence type="ECO:0000256" key="2">
    <source>
        <dbReference type="ARBA" id="ARBA00004286"/>
    </source>
</evidence>